<evidence type="ECO:0000313" key="3">
    <source>
        <dbReference type="Proteomes" id="UP001233172"/>
    </source>
</evidence>
<organism evidence="2 3">
    <name type="scientific">Biomphalaria pfeifferi</name>
    <name type="common">Bloodfluke planorb</name>
    <name type="synonym">Freshwater snail</name>
    <dbReference type="NCBI Taxonomy" id="112525"/>
    <lineage>
        <taxon>Eukaryota</taxon>
        <taxon>Metazoa</taxon>
        <taxon>Spiralia</taxon>
        <taxon>Lophotrochozoa</taxon>
        <taxon>Mollusca</taxon>
        <taxon>Gastropoda</taxon>
        <taxon>Heterobranchia</taxon>
        <taxon>Euthyneura</taxon>
        <taxon>Panpulmonata</taxon>
        <taxon>Hygrophila</taxon>
        <taxon>Lymnaeoidea</taxon>
        <taxon>Planorbidae</taxon>
        <taxon>Biomphalaria</taxon>
    </lineage>
</organism>
<evidence type="ECO:0000256" key="1">
    <source>
        <dbReference type="SAM" id="MobiDB-lite"/>
    </source>
</evidence>
<sequence length="75" mass="8271">MYVPLFPCDLHHDPVLARHNRFDKPNKTLSDVQQSSSPGSQTSLNQQLAMRDASGYQAMGITRWVKVGAGLSEVS</sequence>
<name>A0AAD8F4W8_BIOPF</name>
<comment type="caution">
    <text evidence="2">The sequence shown here is derived from an EMBL/GenBank/DDBJ whole genome shotgun (WGS) entry which is preliminary data.</text>
</comment>
<protein>
    <submittedName>
        <fullName evidence="2">Synaptotagmin-7-like isoform X3</fullName>
    </submittedName>
</protein>
<reference evidence="2" key="1">
    <citation type="journal article" date="2023" name="PLoS Negl. Trop. Dis.">
        <title>A genome sequence for Biomphalaria pfeifferi, the major vector snail for the human-infecting parasite Schistosoma mansoni.</title>
        <authorList>
            <person name="Bu L."/>
            <person name="Lu L."/>
            <person name="Laidemitt M.R."/>
            <person name="Zhang S.M."/>
            <person name="Mutuku M."/>
            <person name="Mkoji G."/>
            <person name="Steinauer M."/>
            <person name="Loker E.S."/>
        </authorList>
    </citation>
    <scope>NUCLEOTIDE SEQUENCE</scope>
    <source>
        <strain evidence="2">KasaAsao</strain>
    </source>
</reference>
<gene>
    <name evidence="2" type="ORF">Bpfe_020352</name>
</gene>
<accession>A0AAD8F4W8</accession>
<dbReference type="AlphaFoldDB" id="A0AAD8F4W8"/>
<feature type="compositionally biased region" description="Polar residues" evidence="1">
    <location>
        <begin position="27"/>
        <end position="48"/>
    </location>
</feature>
<dbReference type="EMBL" id="JASAOG010000117">
    <property type="protein sequence ID" value="KAK0050134.1"/>
    <property type="molecule type" value="Genomic_DNA"/>
</dbReference>
<proteinExistence type="predicted"/>
<evidence type="ECO:0000313" key="2">
    <source>
        <dbReference type="EMBL" id="KAK0050134.1"/>
    </source>
</evidence>
<feature type="region of interest" description="Disordered" evidence="1">
    <location>
        <begin position="25"/>
        <end position="48"/>
    </location>
</feature>
<dbReference type="Proteomes" id="UP001233172">
    <property type="component" value="Unassembled WGS sequence"/>
</dbReference>
<keyword evidence="3" id="KW-1185">Reference proteome</keyword>
<reference evidence="2" key="2">
    <citation type="submission" date="2023-04" db="EMBL/GenBank/DDBJ databases">
        <authorList>
            <person name="Bu L."/>
            <person name="Lu L."/>
            <person name="Laidemitt M.R."/>
            <person name="Zhang S.M."/>
            <person name="Mutuku M."/>
            <person name="Mkoji G."/>
            <person name="Steinauer M."/>
            <person name="Loker E.S."/>
        </authorList>
    </citation>
    <scope>NUCLEOTIDE SEQUENCE</scope>
    <source>
        <strain evidence="2">KasaAsao</strain>
        <tissue evidence="2">Whole Snail</tissue>
    </source>
</reference>